<proteinExistence type="predicted"/>
<protein>
    <submittedName>
        <fullName evidence="1">Uncharacterized protein</fullName>
    </submittedName>
</protein>
<dbReference type="EMBL" id="KN837152">
    <property type="protein sequence ID" value="KIJ39481.1"/>
    <property type="molecule type" value="Genomic_DNA"/>
</dbReference>
<evidence type="ECO:0000313" key="2">
    <source>
        <dbReference type="Proteomes" id="UP000054279"/>
    </source>
</evidence>
<reference evidence="1 2" key="1">
    <citation type="submission" date="2014-06" db="EMBL/GenBank/DDBJ databases">
        <title>Evolutionary Origins and Diversification of the Mycorrhizal Mutualists.</title>
        <authorList>
            <consortium name="DOE Joint Genome Institute"/>
            <consortium name="Mycorrhizal Genomics Consortium"/>
            <person name="Kohler A."/>
            <person name="Kuo A."/>
            <person name="Nagy L.G."/>
            <person name="Floudas D."/>
            <person name="Copeland A."/>
            <person name="Barry K.W."/>
            <person name="Cichocki N."/>
            <person name="Veneault-Fourrey C."/>
            <person name="LaButti K."/>
            <person name="Lindquist E.A."/>
            <person name="Lipzen A."/>
            <person name="Lundell T."/>
            <person name="Morin E."/>
            <person name="Murat C."/>
            <person name="Riley R."/>
            <person name="Ohm R."/>
            <person name="Sun H."/>
            <person name="Tunlid A."/>
            <person name="Henrissat B."/>
            <person name="Grigoriev I.V."/>
            <person name="Hibbett D.S."/>
            <person name="Martin F."/>
        </authorList>
    </citation>
    <scope>NUCLEOTIDE SEQUENCE [LARGE SCALE GENOMIC DNA]</scope>
    <source>
        <strain evidence="1 2">SS14</strain>
    </source>
</reference>
<accession>A0A0C9VNY0</accession>
<name>A0A0C9VNY0_SPHS4</name>
<dbReference type="OrthoDB" id="3011914at2759"/>
<gene>
    <name evidence="1" type="ORF">M422DRAFT_49626</name>
</gene>
<keyword evidence="2" id="KW-1185">Reference proteome</keyword>
<dbReference type="HOGENOM" id="CLU_957029_0_0_1"/>
<sequence>MGVTPQPPHTPIRAAVPANSEGLMAVPPGGFPPSEQADFSSLAMALYPTRFKQLNERATDTDCVTYVLNGRFDLEGEQAAAIEEHLRTVTGNDYTEVLAGFPPTRRIPGGPASPHMICGLTPEQKKMLVDRSIWNSSTLVYRVLEWNPAPTWFAITLSNINLELGRHEGRVAAEVGAFFSNYAQLQDYIGKHHDNLSLPPGVTATTTAYIHELCRTIVAKGIKVQDLDRTRTYFNIHMQPPSITRKGYHNWLSLLQSTTYLLDKNVAKPLNPGFMCHMQRSRPSQGVLPFP</sequence>
<dbReference type="Proteomes" id="UP000054279">
    <property type="component" value="Unassembled WGS sequence"/>
</dbReference>
<organism evidence="1 2">
    <name type="scientific">Sphaerobolus stellatus (strain SS14)</name>
    <dbReference type="NCBI Taxonomy" id="990650"/>
    <lineage>
        <taxon>Eukaryota</taxon>
        <taxon>Fungi</taxon>
        <taxon>Dikarya</taxon>
        <taxon>Basidiomycota</taxon>
        <taxon>Agaricomycotina</taxon>
        <taxon>Agaricomycetes</taxon>
        <taxon>Phallomycetidae</taxon>
        <taxon>Geastrales</taxon>
        <taxon>Sphaerobolaceae</taxon>
        <taxon>Sphaerobolus</taxon>
    </lineage>
</organism>
<dbReference type="AlphaFoldDB" id="A0A0C9VNY0"/>
<evidence type="ECO:0000313" key="1">
    <source>
        <dbReference type="EMBL" id="KIJ39481.1"/>
    </source>
</evidence>